<evidence type="ECO:0000313" key="1">
    <source>
        <dbReference type="EMBL" id="KYO22148.1"/>
    </source>
</evidence>
<sequence length="88" mass="9646">MCTPHLQEYYRLAPNSSDSSGRHQCSELKFGVFNSRGPDRYTTAESSQTANPIGAPTVTSTGGAELMLFHNQWSATSIAIMLEKVHLD</sequence>
<reference evidence="1 2" key="1">
    <citation type="journal article" date="2012" name="Genome Biol.">
        <title>Sequencing three crocodilian genomes to illuminate the evolution of archosaurs and amniotes.</title>
        <authorList>
            <person name="St John J.A."/>
            <person name="Braun E.L."/>
            <person name="Isberg S.R."/>
            <person name="Miles L.G."/>
            <person name="Chong A.Y."/>
            <person name="Gongora J."/>
            <person name="Dalzell P."/>
            <person name="Moran C."/>
            <person name="Bed'hom B."/>
            <person name="Abzhanov A."/>
            <person name="Burgess S.C."/>
            <person name="Cooksey A.M."/>
            <person name="Castoe T.A."/>
            <person name="Crawford N.G."/>
            <person name="Densmore L.D."/>
            <person name="Drew J.C."/>
            <person name="Edwards S.V."/>
            <person name="Faircloth B.C."/>
            <person name="Fujita M.K."/>
            <person name="Greenwold M.J."/>
            <person name="Hoffmann F.G."/>
            <person name="Howard J.M."/>
            <person name="Iguchi T."/>
            <person name="Janes D.E."/>
            <person name="Khan S.Y."/>
            <person name="Kohno S."/>
            <person name="de Koning A.J."/>
            <person name="Lance S.L."/>
            <person name="McCarthy F.M."/>
            <person name="McCormack J.E."/>
            <person name="Merchant M.E."/>
            <person name="Peterson D.G."/>
            <person name="Pollock D.D."/>
            <person name="Pourmand N."/>
            <person name="Raney B.J."/>
            <person name="Roessler K.A."/>
            <person name="Sanford J.R."/>
            <person name="Sawyer R.H."/>
            <person name="Schmidt C.J."/>
            <person name="Triplett E.W."/>
            <person name="Tuberville T.D."/>
            <person name="Venegas-Anaya M."/>
            <person name="Howard J.T."/>
            <person name="Jarvis E.D."/>
            <person name="Guillette L.J.Jr."/>
            <person name="Glenn T.C."/>
            <person name="Green R.E."/>
            <person name="Ray D.A."/>
        </authorList>
    </citation>
    <scope>NUCLEOTIDE SEQUENCE [LARGE SCALE GENOMIC DNA]</scope>
    <source>
        <strain evidence="1">KSC_2009_1</strain>
    </source>
</reference>
<dbReference type="Proteomes" id="UP000050525">
    <property type="component" value="Unassembled WGS sequence"/>
</dbReference>
<dbReference type="AlphaFoldDB" id="A0A151MC81"/>
<gene>
    <name evidence="1" type="ORF">Y1Q_0000744</name>
</gene>
<comment type="caution">
    <text evidence="1">The sequence shown here is derived from an EMBL/GenBank/DDBJ whole genome shotgun (WGS) entry which is preliminary data.</text>
</comment>
<keyword evidence="2" id="KW-1185">Reference proteome</keyword>
<organism evidence="1 2">
    <name type="scientific">Alligator mississippiensis</name>
    <name type="common">American alligator</name>
    <dbReference type="NCBI Taxonomy" id="8496"/>
    <lineage>
        <taxon>Eukaryota</taxon>
        <taxon>Metazoa</taxon>
        <taxon>Chordata</taxon>
        <taxon>Craniata</taxon>
        <taxon>Vertebrata</taxon>
        <taxon>Euteleostomi</taxon>
        <taxon>Archelosauria</taxon>
        <taxon>Archosauria</taxon>
        <taxon>Crocodylia</taxon>
        <taxon>Alligatoridae</taxon>
        <taxon>Alligatorinae</taxon>
        <taxon>Alligator</taxon>
    </lineage>
</organism>
<name>A0A151MC81_ALLMI</name>
<evidence type="ECO:0000313" key="2">
    <source>
        <dbReference type="Proteomes" id="UP000050525"/>
    </source>
</evidence>
<protein>
    <submittedName>
        <fullName evidence="1">Uncharacterized protein</fullName>
    </submittedName>
</protein>
<proteinExistence type="predicted"/>
<accession>A0A151MC81</accession>
<dbReference type="EMBL" id="AKHW03006283">
    <property type="protein sequence ID" value="KYO22148.1"/>
    <property type="molecule type" value="Genomic_DNA"/>
</dbReference>